<name>A0AAV5NZ18_9VIBR</name>
<feature type="transmembrane region" description="Helical" evidence="1">
    <location>
        <begin position="6"/>
        <end position="24"/>
    </location>
</feature>
<comment type="caution">
    <text evidence="2">The sequence shown here is derived from an EMBL/GenBank/DDBJ whole genome shotgun (WGS) entry which is preliminary data.</text>
</comment>
<dbReference type="RefSeq" id="WP_126606799.1">
    <property type="nucleotide sequence ID" value="NZ_AP025145.1"/>
</dbReference>
<gene>
    <name evidence="2" type="ORF">GCM10007932_52930</name>
</gene>
<dbReference type="Proteomes" id="UP001156690">
    <property type="component" value="Unassembled WGS sequence"/>
</dbReference>
<keyword evidence="1" id="KW-1133">Transmembrane helix</keyword>
<keyword evidence="3" id="KW-1185">Reference proteome</keyword>
<organism evidence="2 3">
    <name type="scientific">Vibrio penaeicida</name>
    <dbReference type="NCBI Taxonomy" id="104609"/>
    <lineage>
        <taxon>Bacteria</taxon>
        <taxon>Pseudomonadati</taxon>
        <taxon>Pseudomonadota</taxon>
        <taxon>Gammaproteobacteria</taxon>
        <taxon>Vibrionales</taxon>
        <taxon>Vibrionaceae</taxon>
        <taxon>Vibrio</taxon>
    </lineage>
</organism>
<dbReference type="AlphaFoldDB" id="A0AAV5NZ18"/>
<evidence type="ECO:0000256" key="1">
    <source>
        <dbReference type="SAM" id="Phobius"/>
    </source>
</evidence>
<evidence type="ECO:0008006" key="4">
    <source>
        <dbReference type="Google" id="ProtNLM"/>
    </source>
</evidence>
<reference evidence="3" key="1">
    <citation type="journal article" date="2019" name="Int. J. Syst. Evol. Microbiol.">
        <title>The Global Catalogue of Microorganisms (GCM) 10K type strain sequencing project: providing services to taxonomists for standard genome sequencing and annotation.</title>
        <authorList>
            <consortium name="The Broad Institute Genomics Platform"/>
            <consortium name="The Broad Institute Genome Sequencing Center for Infectious Disease"/>
            <person name="Wu L."/>
            <person name="Ma J."/>
        </authorList>
    </citation>
    <scope>NUCLEOTIDE SEQUENCE [LARGE SCALE GENOMIC DNA]</scope>
    <source>
        <strain evidence="3">NBRC 15640</strain>
    </source>
</reference>
<evidence type="ECO:0000313" key="3">
    <source>
        <dbReference type="Proteomes" id="UP001156690"/>
    </source>
</evidence>
<protein>
    <recommendedName>
        <fullName evidence="4">Peptidase M10 metallopeptidase domain-containing protein</fullName>
    </recommendedName>
</protein>
<sequence>MNIKKVGLIIGAIIIVLLTIYRIVNTDRSGLALIECSQDKYVDTYVNFYVDADILVSTEEAIIKNRLDKFVVTSNEILRKSCIPIKRHVGEVIFIDTSMVDLNKIHFSDPVSMAKNILESAGYEGVIELHDQQPGVYLAIVYGNRYKSRTENFDGMVNFNLSKSAFILSYSTASHILEHEIGHLAGALHQNSDIDYLKKHYIHDDSFIKSYTGGYQCSGKTTLMYIGVGGSGTFLDNLKVYSSPDIKFNGKPCGNEATGDNRRIMIEHSIEINNARQGL</sequence>
<keyword evidence="1" id="KW-0472">Membrane</keyword>
<keyword evidence="1" id="KW-0812">Transmembrane</keyword>
<evidence type="ECO:0000313" key="2">
    <source>
        <dbReference type="EMBL" id="GLQ75930.1"/>
    </source>
</evidence>
<proteinExistence type="predicted"/>
<accession>A0AAV5NZ18</accession>
<dbReference type="EMBL" id="BSNX01000075">
    <property type="protein sequence ID" value="GLQ75930.1"/>
    <property type="molecule type" value="Genomic_DNA"/>
</dbReference>